<dbReference type="InterPro" id="IPR023214">
    <property type="entry name" value="HAD_sf"/>
</dbReference>
<evidence type="ECO:0000256" key="10">
    <source>
        <dbReference type="ARBA" id="ARBA00022989"/>
    </source>
</evidence>
<dbReference type="Pfam" id="PF16212">
    <property type="entry name" value="PhoLip_ATPase_C"/>
    <property type="match status" value="1"/>
</dbReference>
<keyword evidence="10 16" id="KW-1133">Transmembrane helix</keyword>
<evidence type="ECO:0000256" key="6">
    <source>
        <dbReference type="ARBA" id="ARBA00022741"/>
    </source>
</evidence>
<dbReference type="FunFam" id="3.40.50.1000:FF:000034">
    <property type="entry name" value="Phospholipid-transporting ATPase"/>
    <property type="match status" value="1"/>
</dbReference>
<evidence type="ECO:0000256" key="7">
    <source>
        <dbReference type="ARBA" id="ARBA00022840"/>
    </source>
</evidence>
<dbReference type="NCBIfam" id="TIGR01494">
    <property type="entry name" value="ATPase_P-type"/>
    <property type="match status" value="2"/>
</dbReference>
<dbReference type="GO" id="GO:0140326">
    <property type="term" value="F:ATPase-coupled intramembrane lipid transporter activity"/>
    <property type="evidence" value="ECO:0007669"/>
    <property type="project" value="UniProtKB-EC"/>
</dbReference>
<dbReference type="PRINTS" id="PR00119">
    <property type="entry name" value="CATATPASE"/>
</dbReference>
<comment type="similarity">
    <text evidence="3 16">Belongs to the cation transport ATPase (P-type) (TC 3.A.3) family. Type IV subfamily.</text>
</comment>
<evidence type="ECO:0000259" key="19">
    <source>
        <dbReference type="Pfam" id="PF16212"/>
    </source>
</evidence>
<dbReference type="GO" id="GO:0000287">
    <property type="term" value="F:magnesium ion binding"/>
    <property type="evidence" value="ECO:0007669"/>
    <property type="project" value="UniProtKB-UniRule"/>
</dbReference>
<feature type="domain" description="P-type ATPase N-terminal" evidence="18">
    <location>
        <begin position="42"/>
        <end position="97"/>
    </location>
</feature>
<dbReference type="Gene3D" id="3.40.50.1000">
    <property type="entry name" value="HAD superfamily/HAD-like"/>
    <property type="match status" value="1"/>
</dbReference>
<dbReference type="Gene3D" id="3.40.1110.10">
    <property type="entry name" value="Calcium-transporting ATPase, cytoplasmic domain N"/>
    <property type="match status" value="1"/>
</dbReference>
<evidence type="ECO:0000259" key="18">
    <source>
        <dbReference type="Pfam" id="PF16209"/>
    </source>
</evidence>
<evidence type="ECO:0000313" key="21">
    <source>
        <dbReference type="Proteomes" id="UP000242188"/>
    </source>
</evidence>
<feature type="domain" description="P-type ATPase A" evidence="17">
    <location>
        <begin position="126"/>
        <end position="188"/>
    </location>
</feature>
<feature type="transmembrane region" description="Helical" evidence="16">
    <location>
        <begin position="1008"/>
        <end position="1028"/>
    </location>
</feature>
<feature type="transmembrane region" description="Helical" evidence="16">
    <location>
        <begin position="348"/>
        <end position="367"/>
    </location>
</feature>
<dbReference type="SUPFAM" id="SSF81660">
    <property type="entry name" value="Metal cation-transporting ATPase, ATP-binding domain N"/>
    <property type="match status" value="1"/>
</dbReference>
<name>A0A210R0J4_MIZYE</name>
<dbReference type="GO" id="GO:0005886">
    <property type="term" value="C:plasma membrane"/>
    <property type="evidence" value="ECO:0007669"/>
    <property type="project" value="TreeGrafter"/>
</dbReference>
<keyword evidence="4 16" id="KW-0812">Transmembrane</keyword>
<dbReference type="GO" id="GO:0016887">
    <property type="term" value="F:ATP hydrolysis activity"/>
    <property type="evidence" value="ECO:0007669"/>
    <property type="project" value="InterPro"/>
</dbReference>
<evidence type="ECO:0000256" key="5">
    <source>
        <dbReference type="ARBA" id="ARBA00022723"/>
    </source>
</evidence>
<dbReference type="InterPro" id="IPR001757">
    <property type="entry name" value="P_typ_ATPase"/>
</dbReference>
<evidence type="ECO:0000256" key="13">
    <source>
        <dbReference type="PIRSR" id="PIRSR606539-1"/>
    </source>
</evidence>
<dbReference type="InterPro" id="IPR036412">
    <property type="entry name" value="HAD-like_sf"/>
</dbReference>
<evidence type="ECO:0000259" key="17">
    <source>
        <dbReference type="Pfam" id="PF00122"/>
    </source>
</evidence>
<dbReference type="Proteomes" id="UP000242188">
    <property type="component" value="Unassembled WGS sequence"/>
</dbReference>
<dbReference type="GO" id="GO:0045332">
    <property type="term" value="P:phospholipid translocation"/>
    <property type="evidence" value="ECO:0007669"/>
    <property type="project" value="TreeGrafter"/>
</dbReference>
<comment type="caution">
    <text evidence="20">The sequence shown here is derived from an EMBL/GenBank/DDBJ whole genome shotgun (WGS) entry which is preliminary data.</text>
</comment>
<keyword evidence="11 16" id="KW-0472">Membrane</keyword>
<dbReference type="EC" id="7.6.2.1" evidence="16"/>
<dbReference type="AlphaFoldDB" id="A0A210R0J4"/>
<dbReference type="OrthoDB" id="377733at2759"/>
<evidence type="ECO:0000256" key="15">
    <source>
        <dbReference type="PIRSR" id="PIRSR606539-3"/>
    </source>
</evidence>
<protein>
    <recommendedName>
        <fullName evidence="16">Phospholipid-transporting ATPase</fullName>
        <ecNumber evidence="16">7.6.2.1</ecNumber>
    </recommendedName>
</protein>
<dbReference type="EMBL" id="NEDP02001033">
    <property type="protein sequence ID" value="OWF54474.1"/>
    <property type="molecule type" value="Genomic_DNA"/>
</dbReference>
<evidence type="ECO:0000256" key="1">
    <source>
        <dbReference type="ARBA" id="ARBA00004141"/>
    </source>
</evidence>
<feature type="binding site" evidence="14">
    <location>
        <position position="779"/>
    </location>
    <ligand>
        <name>ATP</name>
        <dbReference type="ChEBI" id="CHEBI:30616"/>
    </ligand>
</feature>
<feature type="binding site" evidence="14">
    <location>
        <position position="415"/>
    </location>
    <ligand>
        <name>ATP</name>
        <dbReference type="ChEBI" id="CHEBI:30616"/>
    </ligand>
</feature>
<dbReference type="NCBIfam" id="TIGR01652">
    <property type="entry name" value="ATPase-Plipid"/>
    <property type="match status" value="2"/>
</dbReference>
<evidence type="ECO:0000256" key="11">
    <source>
        <dbReference type="ARBA" id="ARBA00023136"/>
    </source>
</evidence>
<keyword evidence="5 15" id="KW-0479">Metal-binding</keyword>
<dbReference type="SUPFAM" id="SSF56784">
    <property type="entry name" value="HAD-like"/>
    <property type="match status" value="1"/>
</dbReference>
<feature type="binding site" evidence="15">
    <location>
        <position position="413"/>
    </location>
    <ligand>
        <name>Mg(2+)</name>
        <dbReference type="ChEBI" id="CHEBI:18420"/>
    </ligand>
</feature>
<dbReference type="InterPro" id="IPR059000">
    <property type="entry name" value="ATPase_P-type_domA"/>
</dbReference>
<feature type="transmembrane region" description="Helical" evidence="16">
    <location>
        <begin position="1048"/>
        <end position="1070"/>
    </location>
</feature>
<sequence>MTDCFVRLGQKLGCVKKPALSDRKVYVGNTPFPGEDVSVLHTQRFPNNRVISSKYTVFNFLPKNLFEQFRRIANFYFLCVGIVQLIIDTPVTPITSIAPLVFVVSVTAIKQGYEDYLRHKGDNEVNNRMTQVIRDGCIKEIKSMNIKVGDIVMVEKNQEFPCDLVMLSSYDKEGQCYVTTANLDGETNLKTHLCISNTRKCQTVNDFQHLHAHIECQQPITDLYRFIGRITVTTNAGEEIKSLGPANVLLRGARLKNTPYIYGCAIYTGPETKMALNSKNKGTKFSRVERAMNSFLIIFLVVLLVESLTCTILKYVFVNQSVVKDKLWYVPDMDTESELTALRGIETFLSFMVLFNYFIPISMYVTVEIQKFVGSLYFGWDIEMYDEKMDQPAKANTSDLNEELGQVEYLFTDKTGTLTENEMQFRECSLGGDKYMEVDNILFEKKPGHDHGRPVTQMTKKMEDFFTVLALCHTIRVDHPHSDLTEKATDRKFDYLGMSYEYQSSSPDEKAFLEACRRYGIVLHGIHDDRLEVTFKGEMRRYKLFHVLEFDPTRKRMSVIIQNEQDEIYLLCKGAESAILDRVTPNLKEVTLQHVTDYALLGLRTLVLARRLLSPEEYSEIDRRLREARNSLSDREAKLEEVFEFIERDLVLLGATAVEDKLQDDVPDTIQSLQRSGIKVWVLTGDKEETAVNISYSAGHFKQGFAELRITQMTSTVQCAEVMTRLKNIKDHASIDQPFVLVVDGASLRFAVKDHSDLFRSLCQSCVAVLCCRMSPLQKAEVVKLIKNSKEKPVTAAIGDGANDVSMIQEAHVGLGIMGKEGRQAVRNSDYAFAKFRFLKRAILVHGNYYYTRLANLVQFFFYKNVAFITAQLFYTFFSGFSQQTIYDVMNLTMYNITFTSLPIFIYSLFEKSISQEELLQNPHLYKKNARNAALSFKSFIKWNFLGLWHRAVFFFGVYFVFGNEGSIFSDGKSAGTWAFGTVLFTTVVAGVNFKLVIMTYTWNLPMFLAYLVAILGNTAMTLFYSGLRMPMILDIQNYFFVFYETMSSALIWLTIILLVVLALLPDLIIRVFTDITKTLEDSHLRLSLLPCIQDTRIWPEDDYKDHS</sequence>
<feature type="binding site" evidence="14">
    <location>
        <position position="414"/>
    </location>
    <ligand>
        <name>ATP</name>
        <dbReference type="ChEBI" id="CHEBI:30616"/>
    </ligand>
</feature>
<keyword evidence="21" id="KW-1185">Reference proteome</keyword>
<dbReference type="Gene3D" id="2.70.150.10">
    <property type="entry name" value="Calcium-transporting ATPase, cytoplasmic transduction domain A"/>
    <property type="match status" value="1"/>
</dbReference>
<reference evidence="20 21" key="1">
    <citation type="journal article" date="2017" name="Nat. Ecol. Evol.">
        <title>Scallop genome provides insights into evolution of bilaterian karyotype and development.</title>
        <authorList>
            <person name="Wang S."/>
            <person name="Zhang J."/>
            <person name="Jiao W."/>
            <person name="Li J."/>
            <person name="Xun X."/>
            <person name="Sun Y."/>
            <person name="Guo X."/>
            <person name="Huan P."/>
            <person name="Dong B."/>
            <person name="Zhang L."/>
            <person name="Hu X."/>
            <person name="Sun X."/>
            <person name="Wang J."/>
            <person name="Zhao C."/>
            <person name="Wang Y."/>
            <person name="Wang D."/>
            <person name="Huang X."/>
            <person name="Wang R."/>
            <person name="Lv J."/>
            <person name="Li Y."/>
            <person name="Zhang Z."/>
            <person name="Liu B."/>
            <person name="Lu W."/>
            <person name="Hui Y."/>
            <person name="Liang J."/>
            <person name="Zhou Z."/>
            <person name="Hou R."/>
            <person name="Li X."/>
            <person name="Liu Y."/>
            <person name="Li H."/>
            <person name="Ning X."/>
            <person name="Lin Y."/>
            <person name="Zhao L."/>
            <person name="Xing Q."/>
            <person name="Dou J."/>
            <person name="Li Y."/>
            <person name="Mao J."/>
            <person name="Guo H."/>
            <person name="Dou H."/>
            <person name="Li T."/>
            <person name="Mu C."/>
            <person name="Jiang W."/>
            <person name="Fu Q."/>
            <person name="Fu X."/>
            <person name="Miao Y."/>
            <person name="Liu J."/>
            <person name="Yu Q."/>
            <person name="Li R."/>
            <person name="Liao H."/>
            <person name="Li X."/>
            <person name="Kong Y."/>
            <person name="Jiang Z."/>
            <person name="Chourrout D."/>
            <person name="Li R."/>
            <person name="Bao Z."/>
        </authorList>
    </citation>
    <scope>NUCLEOTIDE SEQUENCE [LARGE SCALE GENOMIC DNA]</scope>
    <source>
        <strain evidence="20 21">PY_sf001</strain>
    </source>
</reference>
<feature type="transmembrane region" description="Helical" evidence="16">
    <location>
        <begin position="945"/>
        <end position="963"/>
    </location>
</feature>
<dbReference type="InterPro" id="IPR008250">
    <property type="entry name" value="ATPase_P-typ_transduc_dom_A_sf"/>
</dbReference>
<dbReference type="InterPro" id="IPR044492">
    <property type="entry name" value="P_typ_ATPase_HD_dom"/>
</dbReference>
<evidence type="ECO:0000256" key="9">
    <source>
        <dbReference type="ARBA" id="ARBA00022967"/>
    </source>
</evidence>
<accession>A0A210R0J4</accession>
<comment type="cofactor">
    <cofactor evidence="15">
        <name>Mg(2+)</name>
        <dbReference type="ChEBI" id="CHEBI:18420"/>
    </cofactor>
</comment>
<dbReference type="InterPro" id="IPR018303">
    <property type="entry name" value="ATPase_P-typ_P_site"/>
</dbReference>
<proteinExistence type="inferred from homology"/>
<dbReference type="InterPro" id="IPR023298">
    <property type="entry name" value="ATPase_P-typ_TM_dom_sf"/>
</dbReference>
<dbReference type="InterPro" id="IPR032630">
    <property type="entry name" value="P_typ_ATPase_c"/>
</dbReference>
<dbReference type="PROSITE" id="PS00154">
    <property type="entry name" value="ATPASE_E1_E2"/>
    <property type="match status" value="1"/>
</dbReference>
<dbReference type="Pfam" id="PF00122">
    <property type="entry name" value="E1-E2_ATPase"/>
    <property type="match status" value="1"/>
</dbReference>
<evidence type="ECO:0000256" key="3">
    <source>
        <dbReference type="ARBA" id="ARBA00008109"/>
    </source>
</evidence>
<feature type="transmembrane region" description="Helical" evidence="16">
    <location>
        <begin position="975"/>
        <end position="996"/>
    </location>
</feature>
<dbReference type="Pfam" id="PF13246">
    <property type="entry name" value="Cation_ATPase"/>
    <property type="match status" value="1"/>
</dbReference>
<feature type="binding site" evidence="14">
    <location>
        <position position="684"/>
    </location>
    <ligand>
        <name>ATP</name>
        <dbReference type="ChEBI" id="CHEBI:30616"/>
    </ligand>
</feature>
<evidence type="ECO:0000313" key="20">
    <source>
        <dbReference type="EMBL" id="OWF54474.1"/>
    </source>
</evidence>
<dbReference type="SFLD" id="SFLDS00003">
    <property type="entry name" value="Haloacid_Dehalogenase"/>
    <property type="match status" value="1"/>
</dbReference>
<evidence type="ECO:0000256" key="2">
    <source>
        <dbReference type="ARBA" id="ARBA00004308"/>
    </source>
</evidence>
<feature type="binding site" evidence="14">
    <location>
        <position position="804"/>
    </location>
    <ligand>
        <name>ATP</name>
        <dbReference type="ChEBI" id="CHEBI:30616"/>
    </ligand>
</feature>
<dbReference type="SFLD" id="SFLDF00027">
    <property type="entry name" value="p-type_atpase"/>
    <property type="match status" value="1"/>
</dbReference>
<evidence type="ECO:0000256" key="4">
    <source>
        <dbReference type="ARBA" id="ARBA00022692"/>
    </source>
</evidence>
<evidence type="ECO:0000256" key="12">
    <source>
        <dbReference type="ARBA" id="ARBA00034036"/>
    </source>
</evidence>
<feature type="binding site" evidence="15">
    <location>
        <position position="415"/>
    </location>
    <ligand>
        <name>Mg(2+)</name>
        <dbReference type="ChEBI" id="CHEBI:18420"/>
    </ligand>
</feature>
<dbReference type="SFLD" id="SFLDG00002">
    <property type="entry name" value="C1.7:_P-type_atpase_like"/>
    <property type="match status" value="1"/>
</dbReference>
<keyword evidence="7 14" id="KW-0067">ATP-binding</keyword>
<evidence type="ECO:0000256" key="8">
    <source>
        <dbReference type="ARBA" id="ARBA00022842"/>
    </source>
</evidence>
<dbReference type="Pfam" id="PF16209">
    <property type="entry name" value="PhoLip_ATPase_N"/>
    <property type="match status" value="1"/>
</dbReference>
<dbReference type="PANTHER" id="PTHR24092:SF175">
    <property type="entry name" value="PHOSPHOLIPID-TRANSPORTING ATPASE"/>
    <property type="match status" value="1"/>
</dbReference>
<feature type="binding site" evidence="14">
    <location>
        <position position="803"/>
    </location>
    <ligand>
        <name>ATP</name>
        <dbReference type="ChEBI" id="CHEBI:30616"/>
    </ligand>
</feature>
<keyword evidence="8 15" id="KW-0460">Magnesium</keyword>
<feature type="active site" description="4-aspartylphosphate intermediate" evidence="13">
    <location>
        <position position="413"/>
    </location>
</feature>
<keyword evidence="6 14" id="KW-0547">Nucleotide-binding</keyword>
<feature type="binding site" evidence="14">
    <location>
        <position position="686"/>
    </location>
    <ligand>
        <name>ATP</name>
        <dbReference type="ChEBI" id="CHEBI:30616"/>
    </ligand>
</feature>
<feature type="binding site" evidence="14">
    <location>
        <position position="604"/>
    </location>
    <ligand>
        <name>ATP</name>
        <dbReference type="ChEBI" id="CHEBI:30616"/>
    </ligand>
</feature>
<dbReference type="InterPro" id="IPR023299">
    <property type="entry name" value="ATPase_P-typ_cyto_dom_N"/>
</dbReference>
<dbReference type="STRING" id="6573.A0A210R0J4"/>
<feature type="binding site" evidence="14">
    <location>
        <position position="413"/>
    </location>
    <ligand>
        <name>ATP</name>
        <dbReference type="ChEBI" id="CHEBI:30616"/>
    </ligand>
</feature>
<dbReference type="SUPFAM" id="SSF81665">
    <property type="entry name" value="Calcium ATPase, transmembrane domain M"/>
    <property type="match status" value="1"/>
</dbReference>
<dbReference type="InterPro" id="IPR032631">
    <property type="entry name" value="P-type_ATPase_N"/>
</dbReference>
<evidence type="ECO:0000256" key="16">
    <source>
        <dbReference type="RuleBase" id="RU362033"/>
    </source>
</evidence>
<comment type="catalytic activity">
    <reaction evidence="12 16">
        <text>ATP + H2O + phospholipidSide 1 = ADP + phosphate + phospholipidSide 2.</text>
        <dbReference type="EC" id="7.6.2.1"/>
    </reaction>
</comment>
<feature type="binding site" evidence="14">
    <location>
        <position position="509"/>
    </location>
    <ligand>
        <name>ATP</name>
        <dbReference type="ChEBI" id="CHEBI:30616"/>
    </ligand>
</feature>
<dbReference type="SUPFAM" id="SSF81653">
    <property type="entry name" value="Calcium ATPase, transduction domain A"/>
    <property type="match status" value="1"/>
</dbReference>
<feature type="transmembrane region" description="Helical" evidence="16">
    <location>
        <begin position="294"/>
        <end position="317"/>
    </location>
</feature>
<feature type="binding site" evidence="14">
    <location>
        <position position="685"/>
    </location>
    <ligand>
        <name>ATP</name>
        <dbReference type="ChEBI" id="CHEBI:30616"/>
    </ligand>
</feature>
<dbReference type="GO" id="GO:0005783">
    <property type="term" value="C:endoplasmic reticulum"/>
    <property type="evidence" value="ECO:0007669"/>
    <property type="project" value="TreeGrafter"/>
</dbReference>
<feature type="binding site" evidence="15">
    <location>
        <position position="800"/>
    </location>
    <ligand>
        <name>Mg(2+)</name>
        <dbReference type="ChEBI" id="CHEBI:18420"/>
    </ligand>
</feature>
<feature type="binding site" evidence="14">
    <location>
        <position position="773"/>
    </location>
    <ligand>
        <name>ATP</name>
        <dbReference type="ChEBI" id="CHEBI:30616"/>
    </ligand>
</feature>
<keyword evidence="9 16" id="KW-1278">Translocase</keyword>
<gene>
    <name evidence="20" type="ORF">KP79_PYT20858</name>
</gene>
<feature type="domain" description="P-type ATPase C-terminal" evidence="19">
    <location>
        <begin position="826"/>
        <end position="1076"/>
    </location>
</feature>
<evidence type="ECO:0000256" key="14">
    <source>
        <dbReference type="PIRSR" id="PIRSR606539-2"/>
    </source>
</evidence>
<feature type="transmembrane region" description="Helical" evidence="16">
    <location>
        <begin position="861"/>
        <end position="881"/>
    </location>
</feature>
<dbReference type="PANTHER" id="PTHR24092">
    <property type="entry name" value="PROBABLE PHOSPHOLIPID-TRANSPORTING ATPASE"/>
    <property type="match status" value="1"/>
</dbReference>
<feature type="binding site" evidence="15">
    <location>
        <position position="804"/>
    </location>
    <ligand>
        <name>Mg(2+)</name>
        <dbReference type="ChEBI" id="CHEBI:18420"/>
    </ligand>
</feature>
<feature type="binding site" evidence="14">
    <location>
        <position position="550"/>
    </location>
    <ligand>
        <name>ATP</name>
        <dbReference type="ChEBI" id="CHEBI:30616"/>
    </ligand>
</feature>
<organism evidence="20 21">
    <name type="scientific">Mizuhopecten yessoensis</name>
    <name type="common">Japanese scallop</name>
    <name type="synonym">Patinopecten yessoensis</name>
    <dbReference type="NCBI Taxonomy" id="6573"/>
    <lineage>
        <taxon>Eukaryota</taxon>
        <taxon>Metazoa</taxon>
        <taxon>Spiralia</taxon>
        <taxon>Lophotrochozoa</taxon>
        <taxon>Mollusca</taxon>
        <taxon>Bivalvia</taxon>
        <taxon>Autobranchia</taxon>
        <taxon>Pteriomorphia</taxon>
        <taxon>Pectinida</taxon>
        <taxon>Pectinoidea</taxon>
        <taxon>Pectinidae</taxon>
        <taxon>Mizuhopecten</taxon>
    </lineage>
</organism>
<dbReference type="CDD" id="cd02073">
    <property type="entry name" value="P-type_ATPase_APLT_Dnf-like"/>
    <property type="match status" value="1"/>
</dbReference>
<feature type="binding site" evidence="14">
    <location>
        <position position="573"/>
    </location>
    <ligand>
        <name>ATP</name>
        <dbReference type="ChEBI" id="CHEBI:30616"/>
    </ligand>
</feature>
<dbReference type="InterPro" id="IPR006539">
    <property type="entry name" value="P-type_ATPase_IV"/>
</dbReference>
<dbReference type="GO" id="GO:0005524">
    <property type="term" value="F:ATP binding"/>
    <property type="evidence" value="ECO:0007669"/>
    <property type="project" value="UniProtKB-UniRule"/>
</dbReference>
<comment type="subcellular location">
    <subcellularLocation>
        <location evidence="2">Endomembrane system</location>
    </subcellularLocation>
    <subcellularLocation>
        <location evidence="1 16">Membrane</location>
        <topology evidence="1 16">Multi-pass membrane protein</topology>
    </subcellularLocation>
</comment>